<sequence length="251" mass="28795">MERLQKIIASRGYCSRRKAEELIASGRVKVNGKVVNEMGAQFEANVEIKIDGRPLVAENEKYYYLFHKPRMVVTTMYDPQGRKTVADYFKDNKSRLFPVGRLDYDVSGALIMTNDGEFADYVTHPRYGIRKTYQALCKGKVSKHQVRELVSGVVIDEDYKTKALDAGIVKYDEKTDTTIIFLIITEGRKHHVKKMLIAADIYLEKLKRIAIEFLNLTDVQSGTYRPLKPHEVKSFYGLFKQQKNKNTNGGK</sequence>
<dbReference type="InterPro" id="IPR002942">
    <property type="entry name" value="S4_RNA-bd"/>
</dbReference>
<dbReference type="Pfam" id="PF00849">
    <property type="entry name" value="PseudoU_synth_2"/>
    <property type="match status" value="1"/>
</dbReference>
<proteinExistence type="inferred from homology"/>
<comment type="caution">
    <text evidence="5">The sequence shown here is derived from an EMBL/GenBank/DDBJ whole genome shotgun (WGS) entry which is preliminary data.</text>
</comment>
<dbReference type="InterPro" id="IPR000748">
    <property type="entry name" value="PsdUridine_synth_RsuA/RluB/E/F"/>
</dbReference>
<dbReference type="InterPro" id="IPR042092">
    <property type="entry name" value="PsdUridine_s_RsuA/RluB/E/F_cat"/>
</dbReference>
<evidence type="ECO:0000256" key="3">
    <source>
        <dbReference type="PROSITE-ProRule" id="PRU00182"/>
    </source>
</evidence>
<dbReference type="SUPFAM" id="SSF55120">
    <property type="entry name" value="Pseudouridine synthase"/>
    <property type="match status" value="1"/>
</dbReference>
<dbReference type="InterPro" id="IPR006145">
    <property type="entry name" value="PsdUridine_synth_RsuA/RluA"/>
</dbReference>
<dbReference type="SUPFAM" id="SSF55174">
    <property type="entry name" value="Alpha-L RNA-binding motif"/>
    <property type="match status" value="1"/>
</dbReference>
<organism evidence="5 6">
    <name type="scientific">Zophobas morio</name>
    <dbReference type="NCBI Taxonomy" id="2755281"/>
    <lineage>
        <taxon>Eukaryota</taxon>
        <taxon>Metazoa</taxon>
        <taxon>Ecdysozoa</taxon>
        <taxon>Arthropoda</taxon>
        <taxon>Hexapoda</taxon>
        <taxon>Insecta</taxon>
        <taxon>Pterygota</taxon>
        <taxon>Neoptera</taxon>
        <taxon>Endopterygota</taxon>
        <taxon>Coleoptera</taxon>
        <taxon>Polyphaga</taxon>
        <taxon>Cucujiformia</taxon>
        <taxon>Tenebrionidae</taxon>
        <taxon>Zophobas</taxon>
    </lineage>
</organism>
<dbReference type="GO" id="GO:0003723">
    <property type="term" value="F:RNA binding"/>
    <property type="evidence" value="ECO:0007669"/>
    <property type="project" value="UniProtKB-KW"/>
</dbReference>
<accession>A0AA38HK80</accession>
<dbReference type="GO" id="GO:0001522">
    <property type="term" value="P:pseudouridine synthesis"/>
    <property type="evidence" value="ECO:0007669"/>
    <property type="project" value="InterPro"/>
</dbReference>
<dbReference type="InterPro" id="IPR020094">
    <property type="entry name" value="TruA/RsuA/RluB/E/F_N"/>
</dbReference>
<evidence type="ECO:0000313" key="5">
    <source>
        <dbReference type="EMBL" id="KAJ3618756.1"/>
    </source>
</evidence>
<dbReference type="Gene3D" id="3.10.290.10">
    <property type="entry name" value="RNA-binding S4 domain"/>
    <property type="match status" value="1"/>
</dbReference>
<dbReference type="CDD" id="cd02870">
    <property type="entry name" value="PseudoU_synth_RsuA_like"/>
    <property type="match status" value="1"/>
</dbReference>
<dbReference type="NCBIfam" id="TIGR00093">
    <property type="entry name" value="pseudouridine synthase"/>
    <property type="match status" value="1"/>
</dbReference>
<dbReference type="GO" id="GO:0006364">
    <property type="term" value="P:rRNA processing"/>
    <property type="evidence" value="ECO:0007669"/>
    <property type="project" value="UniProtKB-ARBA"/>
</dbReference>
<evidence type="ECO:0000256" key="1">
    <source>
        <dbReference type="ARBA" id="ARBA00008348"/>
    </source>
</evidence>
<dbReference type="InterPro" id="IPR020103">
    <property type="entry name" value="PsdUridine_synth_cat_dom_sf"/>
</dbReference>
<dbReference type="AlphaFoldDB" id="A0AA38HK80"/>
<dbReference type="InterPro" id="IPR050343">
    <property type="entry name" value="RsuA_PseudoU_synthase"/>
</dbReference>
<dbReference type="Gene3D" id="3.30.70.1560">
    <property type="entry name" value="Alpha-L RNA-binding motif"/>
    <property type="match status" value="1"/>
</dbReference>
<feature type="domain" description="RNA-binding S4" evidence="4">
    <location>
        <begin position="2"/>
        <end position="61"/>
    </location>
</feature>
<dbReference type="FunFam" id="3.10.290.10:FF:000003">
    <property type="entry name" value="Pseudouridine synthase"/>
    <property type="match status" value="1"/>
</dbReference>
<protein>
    <recommendedName>
        <fullName evidence="4">RNA-binding S4 domain-containing protein</fullName>
    </recommendedName>
</protein>
<name>A0AA38HK80_9CUCU</name>
<dbReference type="CDD" id="cd00165">
    <property type="entry name" value="S4"/>
    <property type="match status" value="1"/>
</dbReference>
<evidence type="ECO:0000313" key="6">
    <source>
        <dbReference type="Proteomes" id="UP001168821"/>
    </source>
</evidence>
<reference evidence="5" key="1">
    <citation type="journal article" date="2023" name="G3 (Bethesda)">
        <title>Whole genome assemblies of Zophobas morio and Tenebrio molitor.</title>
        <authorList>
            <person name="Kaur S."/>
            <person name="Stinson S.A."/>
            <person name="diCenzo G.C."/>
        </authorList>
    </citation>
    <scope>NUCLEOTIDE SEQUENCE</scope>
    <source>
        <strain evidence="5">QUZm001</strain>
    </source>
</reference>
<keyword evidence="6" id="KW-1185">Reference proteome</keyword>
<dbReference type="PANTHER" id="PTHR47683">
    <property type="entry name" value="PSEUDOURIDINE SYNTHASE FAMILY PROTEIN-RELATED"/>
    <property type="match status" value="1"/>
</dbReference>
<dbReference type="Pfam" id="PF01479">
    <property type="entry name" value="S4"/>
    <property type="match status" value="1"/>
</dbReference>
<dbReference type="EMBL" id="JALNTZ010002296">
    <property type="protein sequence ID" value="KAJ3618756.1"/>
    <property type="molecule type" value="Genomic_DNA"/>
</dbReference>
<dbReference type="GO" id="GO:0009982">
    <property type="term" value="F:pseudouridine synthase activity"/>
    <property type="evidence" value="ECO:0007669"/>
    <property type="project" value="InterPro"/>
</dbReference>
<dbReference type="PANTHER" id="PTHR47683:SF2">
    <property type="entry name" value="RNA-BINDING S4 DOMAIN-CONTAINING PROTEIN"/>
    <property type="match status" value="1"/>
</dbReference>
<evidence type="ECO:0000259" key="4">
    <source>
        <dbReference type="SMART" id="SM00363"/>
    </source>
</evidence>
<dbReference type="InterPro" id="IPR036986">
    <property type="entry name" value="S4_RNA-bd_sf"/>
</dbReference>
<keyword evidence="2" id="KW-0413">Isomerase</keyword>
<dbReference type="PROSITE" id="PS50889">
    <property type="entry name" value="S4"/>
    <property type="match status" value="1"/>
</dbReference>
<dbReference type="Gene3D" id="3.30.70.580">
    <property type="entry name" value="Pseudouridine synthase I, catalytic domain, N-terminal subdomain"/>
    <property type="match status" value="1"/>
</dbReference>
<evidence type="ECO:0000256" key="2">
    <source>
        <dbReference type="ARBA" id="ARBA00023235"/>
    </source>
</evidence>
<gene>
    <name evidence="5" type="ORF">Zmor_008768</name>
</gene>
<dbReference type="Proteomes" id="UP001168821">
    <property type="component" value="Unassembled WGS sequence"/>
</dbReference>
<keyword evidence="3" id="KW-0694">RNA-binding</keyword>
<dbReference type="SMART" id="SM00363">
    <property type="entry name" value="S4"/>
    <property type="match status" value="1"/>
</dbReference>
<comment type="similarity">
    <text evidence="1">Belongs to the pseudouridine synthase RsuA family.</text>
</comment>